<proteinExistence type="predicted"/>
<feature type="compositionally biased region" description="Basic and acidic residues" evidence="1">
    <location>
        <begin position="68"/>
        <end position="79"/>
    </location>
</feature>
<feature type="compositionally biased region" description="Basic residues" evidence="1">
    <location>
        <begin position="24"/>
        <end position="36"/>
    </location>
</feature>
<feature type="non-terminal residue" evidence="2">
    <location>
        <position position="1"/>
    </location>
</feature>
<feature type="compositionally biased region" description="Basic and acidic residues" evidence="1">
    <location>
        <begin position="1"/>
        <end position="15"/>
    </location>
</feature>
<evidence type="ECO:0000313" key="2">
    <source>
        <dbReference type="EMBL" id="CAA9533557.1"/>
    </source>
</evidence>
<organism evidence="2">
    <name type="scientific">uncultured Rubrobacteraceae bacterium</name>
    <dbReference type="NCBI Taxonomy" id="349277"/>
    <lineage>
        <taxon>Bacteria</taxon>
        <taxon>Bacillati</taxon>
        <taxon>Actinomycetota</taxon>
        <taxon>Rubrobacteria</taxon>
        <taxon>Rubrobacterales</taxon>
        <taxon>Rubrobacteraceae</taxon>
        <taxon>environmental samples</taxon>
    </lineage>
</organism>
<dbReference type="EMBL" id="CADCVM010000503">
    <property type="protein sequence ID" value="CAA9533557.1"/>
    <property type="molecule type" value="Genomic_DNA"/>
</dbReference>
<feature type="compositionally biased region" description="Basic residues" evidence="1">
    <location>
        <begin position="107"/>
        <end position="117"/>
    </location>
</feature>
<sequence>DDTCADRRGPSDGARRALRPAVPRGRHRGRRRGLTRRRGDPEGPRVPARRRAPRHRDAGRRRPFRGRCPQEKGSELWDRHPHHLRPRRLPQAGHGDGRFGLHAQGRPSRRPRLRRPPRGAWRAGDGSWVGRLGARREREPAHPAGTGRTGRLGGRGDGGRRRGQAPPLGGHRAQLSLHRHKEARGPQPRGGRPPGRPEGLAL</sequence>
<feature type="region of interest" description="Disordered" evidence="1">
    <location>
        <begin position="1"/>
        <end position="202"/>
    </location>
</feature>
<feature type="non-terminal residue" evidence="2">
    <location>
        <position position="202"/>
    </location>
</feature>
<reference evidence="2" key="1">
    <citation type="submission" date="2020-02" db="EMBL/GenBank/DDBJ databases">
        <authorList>
            <person name="Meier V. D."/>
        </authorList>
    </citation>
    <scope>NUCLEOTIDE SEQUENCE</scope>
    <source>
        <strain evidence="2">AVDCRST_MAG05</strain>
    </source>
</reference>
<evidence type="ECO:0000256" key="1">
    <source>
        <dbReference type="SAM" id="MobiDB-lite"/>
    </source>
</evidence>
<name>A0A6J4TVH3_9ACTN</name>
<feature type="compositionally biased region" description="Gly residues" evidence="1">
    <location>
        <begin position="147"/>
        <end position="156"/>
    </location>
</feature>
<dbReference type="AlphaFoldDB" id="A0A6J4TVH3"/>
<protein>
    <submittedName>
        <fullName evidence="2">Two-component transcriptional response regulator, LuxR family</fullName>
    </submittedName>
</protein>
<feature type="compositionally biased region" description="Basic residues" evidence="1">
    <location>
        <begin position="47"/>
        <end position="65"/>
    </location>
</feature>
<gene>
    <name evidence="2" type="ORF">AVDCRST_MAG05-4639</name>
</gene>
<accession>A0A6J4TVH3</accession>